<protein>
    <submittedName>
        <fullName evidence="6">Phosphofurin acidic cluster sorting protein 2</fullName>
    </submittedName>
</protein>
<feature type="compositionally biased region" description="Basic and acidic residues" evidence="3">
    <location>
        <begin position="385"/>
        <end position="406"/>
    </location>
</feature>
<dbReference type="GO" id="GO:0044325">
    <property type="term" value="F:transmembrane transporter binding"/>
    <property type="evidence" value="ECO:0007669"/>
    <property type="project" value="TreeGrafter"/>
</dbReference>
<dbReference type="AlphaFoldDB" id="S4RCM2"/>
<evidence type="ECO:0000256" key="2">
    <source>
        <dbReference type="ARBA" id="ARBA00022553"/>
    </source>
</evidence>
<feature type="domain" description="Phosphofurin acidic cluster sorting protein 1/2 N-terminal C2" evidence="5">
    <location>
        <begin position="1"/>
        <end position="137"/>
    </location>
</feature>
<feature type="region of interest" description="Disordered" evidence="3">
    <location>
        <begin position="161"/>
        <end position="206"/>
    </location>
</feature>
<dbReference type="Ensembl" id="ENSPMAT00000002968.1">
    <property type="protein sequence ID" value="ENSPMAP00000002954.1"/>
    <property type="gene ID" value="ENSPMAG00000002666.1"/>
</dbReference>
<dbReference type="HOGENOM" id="CLU_013074_0_0_1"/>
<dbReference type="PANTHER" id="PTHR13280">
    <property type="entry name" value="PHOSPHOFURIN ACIDIC CLUSTER SORTING PROTEIN"/>
    <property type="match status" value="1"/>
</dbReference>
<reference evidence="6" key="1">
    <citation type="submission" date="2025-08" db="UniProtKB">
        <authorList>
            <consortium name="Ensembl"/>
        </authorList>
    </citation>
    <scope>IDENTIFICATION</scope>
</reference>
<dbReference type="STRING" id="7757.ENSPMAP00000002954"/>
<dbReference type="PANTHER" id="PTHR13280:SF17">
    <property type="entry name" value="KRUEPPEL TARGET AT 95D, ISOFORM A"/>
    <property type="match status" value="1"/>
</dbReference>
<proteinExistence type="inferred from homology"/>
<feature type="region of interest" description="Disordered" evidence="3">
    <location>
        <begin position="378"/>
        <end position="414"/>
    </location>
</feature>
<feature type="region of interest" description="Disordered" evidence="3">
    <location>
        <begin position="634"/>
        <end position="702"/>
    </location>
</feature>
<feature type="domain" description="Phosphofurin acidic cluster sorting protein 1/2 C-terminal" evidence="4">
    <location>
        <begin position="418"/>
        <end position="851"/>
    </location>
</feature>
<feature type="compositionally biased region" description="Low complexity" evidence="3">
    <location>
        <begin position="677"/>
        <end position="689"/>
    </location>
</feature>
<feature type="compositionally biased region" description="Polar residues" evidence="3">
    <location>
        <begin position="197"/>
        <end position="206"/>
    </location>
</feature>
<dbReference type="Pfam" id="PF10254">
    <property type="entry name" value="Pacs-1"/>
    <property type="match status" value="1"/>
</dbReference>
<accession>S4RCM2</accession>
<feature type="compositionally biased region" description="Polar residues" evidence="3">
    <location>
        <begin position="690"/>
        <end position="701"/>
    </location>
</feature>
<sequence length="854" mass="94742">RLCSLTLKKLIVLKELDKDLNSVVIAVKMQGSKRVLRSNEIPLPPNETDLQLSFSLQYPHFLKREGNKLQVMLQRRKRYKNRTILGYKTLAVGVINMSEVMQCPTDGRQMLSLHSSLKEQTARVAEIAIFSLSSQPIDHEDGGLQAAPKQRSPDMYNFSEDEYESFSSEQEGSDEHAPDLYDEDDDIRKPKPRRKNQPTSMARQQNFKQKFTALLRRFKVTDEVLDSEPDPHPQEVEDLDFLYKSLDVYNPSDSGPEMEEDESLMSTPKPKLKPFFEGMSHSSSQTELGSVQSLRSQTRESVSPFKLVGALCSWICTLEDDLPYTDVKNLTVQSLHCQNTTYFLFAERFAIPSRPSSGPRSLSSSPCVSECKVELKQQRRARSTSLRERPSERGLPERGDSERSPESLHASQTPRKTVYDQLNQILSSEDQLPESIILVSTSDWQGQYVAECLQERGQPVVCTCSSADVQAAFSNIVSRVQRFCNTNAQTPHPIRLAVAGGQSYLSYVLRHFVEQLSNKTPDWLSYLRFLLIPLAPHPLAKYLATIDGKYGNAFMDASWRELFSRAEAPITEPLDVASRVLQFVSGAVVTHQLPIAEAMLTYKQKSPDEDSCQKFIPFVSVVVVGIVEHSLPGSGDSDDGMLATPSSTALTCTPPSTGSAGSGPTLGPSQGVPAREVVATPPSSPSVTSGLTASGHASSPGTELMGLQVDYWATPAGWPAERKAGGEKREGPAAKNTLKSNFRSLVVSRLPSSGDSLPTATMSMTVVTQEKNKKEHVMFLTKKPKDKESEPKSQVMEGINRLICTAKHQQTMLRATVTIDGVEWNDVKFFQLAAQWSTHVKHFPVGVFGYSKPT</sequence>
<dbReference type="InterPro" id="IPR057541">
    <property type="entry name" value="PACS1/2_N"/>
</dbReference>
<evidence type="ECO:0000256" key="1">
    <source>
        <dbReference type="ARBA" id="ARBA00008590"/>
    </source>
</evidence>
<dbReference type="GeneTree" id="ENSGT00950000183209"/>
<evidence type="ECO:0000259" key="5">
    <source>
        <dbReference type="Pfam" id="PF25332"/>
    </source>
</evidence>
<evidence type="ECO:0000259" key="4">
    <source>
        <dbReference type="Pfam" id="PF10254"/>
    </source>
</evidence>
<evidence type="ECO:0000256" key="3">
    <source>
        <dbReference type="SAM" id="MobiDB-lite"/>
    </source>
</evidence>
<reference evidence="6" key="2">
    <citation type="submission" date="2025-09" db="UniProtKB">
        <authorList>
            <consortium name="Ensembl"/>
        </authorList>
    </citation>
    <scope>IDENTIFICATION</scope>
</reference>
<organism evidence="6">
    <name type="scientific">Petromyzon marinus</name>
    <name type="common">Sea lamprey</name>
    <dbReference type="NCBI Taxonomy" id="7757"/>
    <lineage>
        <taxon>Eukaryota</taxon>
        <taxon>Metazoa</taxon>
        <taxon>Chordata</taxon>
        <taxon>Craniata</taxon>
        <taxon>Vertebrata</taxon>
        <taxon>Cyclostomata</taxon>
        <taxon>Hyperoartia</taxon>
        <taxon>Petromyzontiformes</taxon>
        <taxon>Petromyzontidae</taxon>
        <taxon>Petromyzon</taxon>
    </lineage>
</organism>
<dbReference type="GO" id="GO:0072659">
    <property type="term" value="P:protein localization to plasma membrane"/>
    <property type="evidence" value="ECO:0007669"/>
    <property type="project" value="TreeGrafter"/>
</dbReference>
<dbReference type="Pfam" id="PF25332">
    <property type="entry name" value="C2_PACS_N"/>
    <property type="match status" value="1"/>
</dbReference>
<feature type="compositionally biased region" description="Polar residues" evidence="3">
    <location>
        <begin position="644"/>
        <end position="659"/>
    </location>
</feature>
<comment type="similarity">
    <text evidence="1">Belongs to the PACS family.</text>
</comment>
<keyword evidence="2" id="KW-0597">Phosphoprotein</keyword>
<name>S4RCM2_PETMA</name>
<dbReference type="InterPro" id="IPR019381">
    <property type="entry name" value="PACS1/2_C"/>
</dbReference>
<evidence type="ECO:0000313" key="6">
    <source>
        <dbReference type="Ensembl" id="ENSPMAP00000002954.1"/>
    </source>
</evidence>